<feature type="domain" description="C3H1-type" evidence="7">
    <location>
        <begin position="77"/>
        <end position="105"/>
    </location>
</feature>
<dbReference type="PANTHER" id="PTHR12547">
    <property type="entry name" value="CCCH ZINC FINGER/TIS11-RELATED"/>
    <property type="match status" value="1"/>
</dbReference>
<feature type="domain" description="C3H1-type" evidence="7">
    <location>
        <begin position="115"/>
        <end position="143"/>
    </location>
</feature>
<evidence type="ECO:0000256" key="4">
    <source>
        <dbReference type="ARBA" id="ARBA00022833"/>
    </source>
</evidence>
<dbReference type="OrthoDB" id="410307at2759"/>
<dbReference type="STRING" id="65357.A0A024GBE4"/>
<dbReference type="GO" id="GO:0010468">
    <property type="term" value="P:regulation of gene expression"/>
    <property type="evidence" value="ECO:0007669"/>
    <property type="project" value="UniProtKB-ARBA"/>
</dbReference>
<evidence type="ECO:0000256" key="5">
    <source>
        <dbReference type="PROSITE-ProRule" id="PRU00723"/>
    </source>
</evidence>
<dbReference type="FunFam" id="4.10.1000.10:FF:000001">
    <property type="entry name" value="zinc finger CCCH domain-containing protein 15-like"/>
    <property type="match status" value="1"/>
</dbReference>
<keyword evidence="2" id="KW-0677">Repeat</keyword>
<dbReference type="Pfam" id="PF00642">
    <property type="entry name" value="zf-CCCH"/>
    <property type="match status" value="2"/>
</dbReference>
<protein>
    <recommendedName>
        <fullName evidence="7">C3H1-type domain-containing protein</fullName>
    </recommendedName>
</protein>
<feature type="zinc finger region" description="C3H1-type" evidence="5">
    <location>
        <begin position="77"/>
        <end position="105"/>
    </location>
</feature>
<dbReference type="PROSITE" id="PS50103">
    <property type="entry name" value="ZF_C3H1"/>
    <property type="match status" value="2"/>
</dbReference>
<dbReference type="Proteomes" id="UP000053237">
    <property type="component" value="Unassembled WGS sequence"/>
</dbReference>
<dbReference type="InterPro" id="IPR045877">
    <property type="entry name" value="ZFP36-like"/>
</dbReference>
<evidence type="ECO:0000313" key="8">
    <source>
        <dbReference type="EMBL" id="CCI43969.1"/>
    </source>
</evidence>
<gene>
    <name evidence="8" type="ORF">BN9_047530</name>
</gene>
<evidence type="ECO:0000313" key="9">
    <source>
        <dbReference type="Proteomes" id="UP000053237"/>
    </source>
</evidence>
<name>A0A024GBE4_9STRA</name>
<dbReference type="InParanoid" id="A0A024GBE4"/>
<feature type="region of interest" description="Disordered" evidence="6">
    <location>
        <begin position="146"/>
        <end position="165"/>
    </location>
</feature>
<dbReference type="FunFam" id="4.10.1000.10:FF:000018">
    <property type="entry name" value="Zinc finger protein"/>
    <property type="match status" value="1"/>
</dbReference>
<keyword evidence="4 5" id="KW-0862">Zinc</keyword>
<feature type="zinc finger region" description="C3H1-type" evidence="5">
    <location>
        <begin position="115"/>
        <end position="143"/>
    </location>
</feature>
<proteinExistence type="predicted"/>
<evidence type="ECO:0000259" key="7">
    <source>
        <dbReference type="PROSITE" id="PS50103"/>
    </source>
</evidence>
<evidence type="ECO:0000256" key="1">
    <source>
        <dbReference type="ARBA" id="ARBA00022723"/>
    </source>
</evidence>
<dbReference type="InterPro" id="IPR036855">
    <property type="entry name" value="Znf_CCCH_sf"/>
</dbReference>
<dbReference type="InterPro" id="IPR000571">
    <property type="entry name" value="Znf_CCCH"/>
</dbReference>
<comment type="caution">
    <text evidence="8">The sequence shown here is derived from an EMBL/GenBank/DDBJ whole genome shotgun (WGS) entry which is preliminary data.</text>
</comment>
<dbReference type="SUPFAM" id="SSF90229">
    <property type="entry name" value="CCCH zinc finger"/>
    <property type="match status" value="2"/>
</dbReference>
<dbReference type="PANTHER" id="PTHR12547:SF18">
    <property type="entry name" value="PROTEIN TIS11"/>
    <property type="match status" value="1"/>
</dbReference>
<dbReference type="SMART" id="SM00356">
    <property type="entry name" value="ZnF_C3H1"/>
    <property type="match status" value="2"/>
</dbReference>
<dbReference type="Gene3D" id="4.10.1000.10">
    <property type="entry name" value="Zinc finger, CCCH-type"/>
    <property type="match status" value="2"/>
</dbReference>
<reference evidence="8 9" key="1">
    <citation type="submission" date="2012-05" db="EMBL/GenBank/DDBJ databases">
        <title>Recombination and specialization in a pathogen metapopulation.</title>
        <authorList>
            <person name="Gardiner A."/>
            <person name="Kemen E."/>
            <person name="Schultz-Larsen T."/>
            <person name="MacLean D."/>
            <person name="Van Oosterhout C."/>
            <person name="Jones J.D.G."/>
        </authorList>
    </citation>
    <scope>NUCLEOTIDE SEQUENCE [LARGE SCALE GENOMIC DNA]</scope>
    <source>
        <strain evidence="8 9">Ac Nc2</strain>
    </source>
</reference>
<dbReference type="EMBL" id="CAIX01000059">
    <property type="protein sequence ID" value="CCI43969.1"/>
    <property type="molecule type" value="Genomic_DNA"/>
</dbReference>
<organism evidence="8 9">
    <name type="scientific">Albugo candida</name>
    <dbReference type="NCBI Taxonomy" id="65357"/>
    <lineage>
        <taxon>Eukaryota</taxon>
        <taxon>Sar</taxon>
        <taxon>Stramenopiles</taxon>
        <taxon>Oomycota</taxon>
        <taxon>Peronosporomycetes</taxon>
        <taxon>Albuginales</taxon>
        <taxon>Albuginaceae</taxon>
        <taxon>Albugo</taxon>
    </lineage>
</organism>
<keyword evidence="1 5" id="KW-0479">Metal-binding</keyword>
<sequence length="271" mass="31418">MLMESMEPIGNYDMSKSSYSHFYKDHAVEQSLMYPQESINSFHIGYVPSDQLLNYDDVDGYENAPYFQDEFATKSSLYKTELCKRFTEFGSCRYGAKCQFAHGFDELRHVVRHPKYKTTKCKSYWGSGHCPYGSRCRFIHEETEGFQPVSPQPHTSKKPIDSDKSWDSNADEIYLSQDPMYPHFQDAIDALVKFSISDKNDDIRLGVISTKPKSMTKETQQKNYTVDAQELWRDYSPSVESPLQWSAGSDGEEECLKNDSSPRLRIFEKFH</sequence>
<evidence type="ECO:0000256" key="3">
    <source>
        <dbReference type="ARBA" id="ARBA00022771"/>
    </source>
</evidence>
<keyword evidence="3 5" id="KW-0863">Zinc-finger</keyword>
<dbReference type="AlphaFoldDB" id="A0A024GBE4"/>
<keyword evidence="9" id="KW-1185">Reference proteome</keyword>
<dbReference type="GO" id="GO:0003729">
    <property type="term" value="F:mRNA binding"/>
    <property type="evidence" value="ECO:0007669"/>
    <property type="project" value="InterPro"/>
</dbReference>
<accession>A0A024GBE4</accession>
<evidence type="ECO:0000256" key="2">
    <source>
        <dbReference type="ARBA" id="ARBA00022737"/>
    </source>
</evidence>
<evidence type="ECO:0000256" key="6">
    <source>
        <dbReference type="SAM" id="MobiDB-lite"/>
    </source>
</evidence>
<dbReference type="GO" id="GO:0008270">
    <property type="term" value="F:zinc ion binding"/>
    <property type="evidence" value="ECO:0007669"/>
    <property type="project" value="UniProtKB-KW"/>
</dbReference>